<name>A0A2R4T1Q4_9ACTN</name>
<keyword evidence="2" id="KW-0472">Membrane</keyword>
<dbReference type="Gene3D" id="1.10.150.320">
    <property type="entry name" value="Photosystem II 12 kDa extrinsic protein"/>
    <property type="match status" value="1"/>
</dbReference>
<dbReference type="EMBL" id="CP026304">
    <property type="protein sequence ID" value="AVZ72977.1"/>
    <property type="molecule type" value="Genomic_DNA"/>
</dbReference>
<feature type="domain" description="Soluble ligand binding" evidence="3">
    <location>
        <begin position="196"/>
        <end position="249"/>
    </location>
</feature>
<feature type="transmembrane region" description="Helical" evidence="2">
    <location>
        <begin position="130"/>
        <end position="149"/>
    </location>
</feature>
<dbReference type="OrthoDB" id="9758724at2"/>
<evidence type="ECO:0000256" key="2">
    <source>
        <dbReference type="SAM" id="Phobius"/>
    </source>
</evidence>
<keyword evidence="2" id="KW-1133">Transmembrane helix</keyword>
<reference evidence="4 5" key="1">
    <citation type="submission" date="2018-01" db="EMBL/GenBank/DDBJ databases">
        <title>Complete genome sequence of Streptomyces lunaelactis MM109T, a Ferroverdin A producer isolated from cave moonmilk deposits.</title>
        <authorList>
            <person name="Naome A."/>
            <person name="Martinet L."/>
            <person name="Maciejewska M."/>
            <person name="Anderssen S."/>
            <person name="Adam D."/>
            <person name="Tenconi E."/>
            <person name="Deflandre B."/>
            <person name="Arguelles-Arias A."/>
            <person name="Calusinska M."/>
            <person name="Copieters W."/>
            <person name="Karim L."/>
            <person name="Hanikenne M."/>
            <person name="Baurain D."/>
            <person name="van Wezel G."/>
            <person name="Smargiasso N."/>
            <person name="de Pauw E."/>
            <person name="Delfosse P."/>
            <person name="Rigali S."/>
        </authorList>
    </citation>
    <scope>NUCLEOTIDE SEQUENCE [LARGE SCALE GENOMIC DNA]</scope>
    <source>
        <strain evidence="4 5">MM109</strain>
    </source>
</reference>
<dbReference type="GO" id="GO:0015627">
    <property type="term" value="C:type II protein secretion system complex"/>
    <property type="evidence" value="ECO:0007669"/>
    <property type="project" value="TreeGrafter"/>
</dbReference>
<sequence length="333" mass="33635">MALRSRSATSGPGRAPASDSRARHGRGSGSSRGPGRGSGRGPGRPARLRGRRVSAAATTALRRRADALFEAPPRSAGTGLDAAVARSRLDEGVRTETDAGTDARRRAGLALRERLPLWVQLRCGLEPRTLAALAVVLVVAGVFAAQYFWVGRPQSVRAPELVQQSAATPEPQPQPSPGVPPAPSGAGAGGPGGRIVVDVSGKVRRPGVLQLPAGSRVADALRAAGGVRAGTDLTGLNRARVLVDGEQVVVGGPAPPGPVASGSGAGGSGTGGGAQAAGPVSLNAATVEQLDTLPGVGPVLAQHIIDYRTQHGGFRSVGELREVNGIGDAMCRW</sequence>
<feature type="region of interest" description="Disordered" evidence="1">
    <location>
        <begin position="161"/>
        <end position="197"/>
    </location>
</feature>
<dbReference type="Gene3D" id="3.10.560.10">
    <property type="entry name" value="Outer membrane lipoprotein wza domain like"/>
    <property type="match status" value="1"/>
</dbReference>
<feature type="compositionally biased region" description="Pro residues" evidence="1">
    <location>
        <begin position="170"/>
        <end position="183"/>
    </location>
</feature>
<keyword evidence="2" id="KW-0812">Transmembrane</keyword>
<feature type="compositionally biased region" description="Gly residues" evidence="1">
    <location>
        <begin position="27"/>
        <end position="42"/>
    </location>
</feature>
<dbReference type="AlphaFoldDB" id="A0A2R4T1Q4"/>
<dbReference type="RefSeq" id="WP_108148655.1">
    <property type="nucleotide sequence ID" value="NZ_CP026304.1"/>
</dbReference>
<dbReference type="InterPro" id="IPR019554">
    <property type="entry name" value="Soluble_ligand-bd"/>
</dbReference>
<dbReference type="InterPro" id="IPR051675">
    <property type="entry name" value="Endo/Exo/Phosphatase_dom_1"/>
</dbReference>
<protein>
    <submittedName>
        <fullName evidence="4">DNA-binding protein</fullName>
    </submittedName>
</protein>
<dbReference type="Pfam" id="PF10531">
    <property type="entry name" value="SLBB"/>
    <property type="match status" value="1"/>
</dbReference>
<evidence type="ECO:0000256" key="1">
    <source>
        <dbReference type="SAM" id="MobiDB-lite"/>
    </source>
</evidence>
<evidence type="ECO:0000259" key="3">
    <source>
        <dbReference type="Pfam" id="PF10531"/>
    </source>
</evidence>
<feature type="region of interest" description="Disordered" evidence="1">
    <location>
        <begin position="1"/>
        <end position="54"/>
    </location>
</feature>
<feature type="compositionally biased region" description="Gly residues" evidence="1">
    <location>
        <begin position="263"/>
        <end position="275"/>
    </location>
</feature>
<organism evidence="4 5">
    <name type="scientific">Streptomyces lunaelactis</name>
    <dbReference type="NCBI Taxonomy" id="1535768"/>
    <lineage>
        <taxon>Bacteria</taxon>
        <taxon>Bacillati</taxon>
        <taxon>Actinomycetota</taxon>
        <taxon>Actinomycetes</taxon>
        <taxon>Kitasatosporales</taxon>
        <taxon>Streptomycetaceae</taxon>
        <taxon>Streptomyces</taxon>
    </lineage>
</organism>
<dbReference type="SUPFAM" id="SSF47781">
    <property type="entry name" value="RuvA domain 2-like"/>
    <property type="match status" value="1"/>
</dbReference>
<feature type="region of interest" description="Disordered" evidence="1">
    <location>
        <begin position="252"/>
        <end position="277"/>
    </location>
</feature>
<keyword evidence="5" id="KW-1185">Reference proteome</keyword>
<dbReference type="InterPro" id="IPR010994">
    <property type="entry name" value="RuvA_2-like"/>
</dbReference>
<keyword evidence="4" id="KW-0238">DNA-binding</keyword>
<dbReference type="Proteomes" id="UP000244201">
    <property type="component" value="Chromosome"/>
</dbReference>
<accession>A0A2R4T1Q4</accession>
<proteinExistence type="predicted"/>
<dbReference type="GeneID" id="55656184"/>
<dbReference type="PANTHER" id="PTHR21180:SF32">
    <property type="entry name" value="ENDONUCLEASE_EXONUCLEASE_PHOSPHATASE FAMILY DOMAIN-CONTAINING PROTEIN 1"/>
    <property type="match status" value="1"/>
</dbReference>
<gene>
    <name evidence="4" type="ORF">SLUN_13020</name>
</gene>
<evidence type="ECO:0000313" key="5">
    <source>
        <dbReference type="Proteomes" id="UP000244201"/>
    </source>
</evidence>
<dbReference type="GO" id="GO:0003677">
    <property type="term" value="F:DNA binding"/>
    <property type="evidence" value="ECO:0007669"/>
    <property type="project" value="UniProtKB-KW"/>
</dbReference>
<dbReference type="KEGG" id="slk:SLUN_13020"/>
<dbReference type="Pfam" id="PF12836">
    <property type="entry name" value="HHH_3"/>
    <property type="match status" value="1"/>
</dbReference>
<dbReference type="GO" id="GO:0015628">
    <property type="term" value="P:protein secretion by the type II secretion system"/>
    <property type="evidence" value="ECO:0007669"/>
    <property type="project" value="TreeGrafter"/>
</dbReference>
<dbReference type="PANTHER" id="PTHR21180">
    <property type="entry name" value="ENDONUCLEASE/EXONUCLEASE/PHOSPHATASE FAMILY DOMAIN-CONTAINING PROTEIN 1"/>
    <property type="match status" value="1"/>
</dbReference>
<feature type="compositionally biased region" description="Polar residues" evidence="1">
    <location>
        <begin position="1"/>
        <end position="10"/>
    </location>
</feature>
<evidence type="ECO:0000313" key="4">
    <source>
        <dbReference type="EMBL" id="AVZ72977.1"/>
    </source>
</evidence>